<keyword evidence="2" id="KW-0732">Signal</keyword>
<name>A0A9P4IUU9_9PEZI</name>
<feature type="signal peptide" evidence="2">
    <location>
        <begin position="1"/>
        <end position="20"/>
    </location>
</feature>
<accession>A0A9P4IUU9</accession>
<protein>
    <recommendedName>
        <fullName evidence="5">Extracellular membrane protein CFEM domain-containing protein</fullName>
    </recommendedName>
</protein>
<dbReference type="EMBL" id="ML996093">
    <property type="protein sequence ID" value="KAF2148180.1"/>
    <property type="molecule type" value="Genomic_DNA"/>
</dbReference>
<organism evidence="3 4">
    <name type="scientific">Myriangium duriaei CBS 260.36</name>
    <dbReference type="NCBI Taxonomy" id="1168546"/>
    <lineage>
        <taxon>Eukaryota</taxon>
        <taxon>Fungi</taxon>
        <taxon>Dikarya</taxon>
        <taxon>Ascomycota</taxon>
        <taxon>Pezizomycotina</taxon>
        <taxon>Dothideomycetes</taxon>
        <taxon>Dothideomycetidae</taxon>
        <taxon>Myriangiales</taxon>
        <taxon>Myriangiaceae</taxon>
        <taxon>Myriangium</taxon>
    </lineage>
</organism>
<reference evidence="3" key="1">
    <citation type="journal article" date="2020" name="Stud. Mycol.">
        <title>101 Dothideomycetes genomes: a test case for predicting lifestyles and emergence of pathogens.</title>
        <authorList>
            <person name="Haridas S."/>
            <person name="Albert R."/>
            <person name="Binder M."/>
            <person name="Bloem J."/>
            <person name="Labutti K."/>
            <person name="Salamov A."/>
            <person name="Andreopoulos B."/>
            <person name="Baker S."/>
            <person name="Barry K."/>
            <person name="Bills G."/>
            <person name="Bluhm B."/>
            <person name="Cannon C."/>
            <person name="Castanera R."/>
            <person name="Culley D."/>
            <person name="Daum C."/>
            <person name="Ezra D."/>
            <person name="Gonzalez J."/>
            <person name="Henrissat B."/>
            <person name="Kuo A."/>
            <person name="Liang C."/>
            <person name="Lipzen A."/>
            <person name="Lutzoni F."/>
            <person name="Magnuson J."/>
            <person name="Mondo S."/>
            <person name="Nolan M."/>
            <person name="Ohm R."/>
            <person name="Pangilinan J."/>
            <person name="Park H.-J."/>
            <person name="Ramirez L."/>
            <person name="Alfaro M."/>
            <person name="Sun H."/>
            <person name="Tritt A."/>
            <person name="Yoshinaga Y."/>
            <person name="Zwiers L.-H."/>
            <person name="Turgeon B."/>
            <person name="Goodwin S."/>
            <person name="Spatafora J."/>
            <person name="Crous P."/>
            <person name="Grigoriev I."/>
        </authorList>
    </citation>
    <scope>NUCLEOTIDE SEQUENCE</scope>
    <source>
        <strain evidence="3">CBS 260.36</strain>
    </source>
</reference>
<dbReference type="OrthoDB" id="5427833at2759"/>
<proteinExistence type="predicted"/>
<feature type="region of interest" description="Disordered" evidence="1">
    <location>
        <begin position="118"/>
        <end position="156"/>
    </location>
</feature>
<feature type="compositionally biased region" description="Low complexity" evidence="1">
    <location>
        <begin position="190"/>
        <end position="210"/>
    </location>
</feature>
<gene>
    <name evidence="3" type="ORF">K461DRAFT_57976</name>
</gene>
<evidence type="ECO:0000313" key="4">
    <source>
        <dbReference type="Proteomes" id="UP000799439"/>
    </source>
</evidence>
<evidence type="ECO:0000313" key="3">
    <source>
        <dbReference type="EMBL" id="KAF2148180.1"/>
    </source>
</evidence>
<dbReference type="AlphaFoldDB" id="A0A9P4IUU9"/>
<evidence type="ECO:0008006" key="5">
    <source>
        <dbReference type="Google" id="ProtNLM"/>
    </source>
</evidence>
<sequence>MVSALRAIFVASLALPSTLAVSLADFAPRASNLPSSCEAVYTATIPGCQASDFQNSKCSTGCINALNGLTSSVTKACSGVTGGNIIAAVMVGKATGLLCPNAASYGSLTTTTAAATSQSQATSSQAATSTTKSSAQSATTSTDSNTASSSSSDSSSQSTTIVWATNTVIPQASSVGSSIIYDTSTPASVASATKSHSSDSSETSISQGGSPFSAQPGMGAGSTLKVSSILLTAAVGGAALILVGSS</sequence>
<feature type="chain" id="PRO_5040240499" description="Extracellular membrane protein CFEM domain-containing protein" evidence="2">
    <location>
        <begin position="21"/>
        <end position="246"/>
    </location>
</feature>
<keyword evidence="4" id="KW-1185">Reference proteome</keyword>
<evidence type="ECO:0000256" key="2">
    <source>
        <dbReference type="SAM" id="SignalP"/>
    </source>
</evidence>
<dbReference type="Proteomes" id="UP000799439">
    <property type="component" value="Unassembled WGS sequence"/>
</dbReference>
<feature type="region of interest" description="Disordered" evidence="1">
    <location>
        <begin position="190"/>
        <end position="218"/>
    </location>
</feature>
<comment type="caution">
    <text evidence="3">The sequence shown here is derived from an EMBL/GenBank/DDBJ whole genome shotgun (WGS) entry which is preliminary data.</text>
</comment>
<evidence type="ECO:0000256" key="1">
    <source>
        <dbReference type="SAM" id="MobiDB-lite"/>
    </source>
</evidence>